<dbReference type="InParanoid" id="Q6CIR9"/>
<keyword evidence="3" id="KW-1185">Reference proteome</keyword>
<reference evidence="2 3" key="1">
    <citation type="journal article" date="2004" name="Nature">
        <title>Genome evolution in yeasts.</title>
        <authorList>
            <consortium name="Genolevures"/>
            <person name="Dujon B."/>
            <person name="Sherman D."/>
            <person name="Fischer G."/>
            <person name="Durrens P."/>
            <person name="Casaregola S."/>
            <person name="Lafontaine I."/>
            <person name="de Montigny J."/>
            <person name="Marck C."/>
            <person name="Neuveglise C."/>
            <person name="Talla E."/>
            <person name="Goffard N."/>
            <person name="Frangeul L."/>
            <person name="Aigle M."/>
            <person name="Anthouard V."/>
            <person name="Babour A."/>
            <person name="Barbe V."/>
            <person name="Barnay S."/>
            <person name="Blanchin S."/>
            <person name="Beckerich J.M."/>
            <person name="Beyne E."/>
            <person name="Bleykasten C."/>
            <person name="Boisrame A."/>
            <person name="Boyer J."/>
            <person name="Cattolico L."/>
            <person name="Confanioleri F."/>
            <person name="de Daruvar A."/>
            <person name="Despons L."/>
            <person name="Fabre E."/>
            <person name="Fairhead C."/>
            <person name="Ferry-Dumazet H."/>
            <person name="Groppi A."/>
            <person name="Hantraye F."/>
            <person name="Hennequin C."/>
            <person name="Jauniaux N."/>
            <person name="Joyet P."/>
            <person name="Kachouri R."/>
            <person name="Kerrest A."/>
            <person name="Koszul R."/>
            <person name="Lemaire M."/>
            <person name="Lesur I."/>
            <person name="Ma L."/>
            <person name="Muller H."/>
            <person name="Nicaud J.M."/>
            <person name="Nikolski M."/>
            <person name="Oztas S."/>
            <person name="Ozier-Kalogeropoulos O."/>
            <person name="Pellenz S."/>
            <person name="Potier S."/>
            <person name="Richard G.F."/>
            <person name="Straub M.L."/>
            <person name="Suleau A."/>
            <person name="Swennene D."/>
            <person name="Tekaia F."/>
            <person name="Wesolowski-Louvel M."/>
            <person name="Westhof E."/>
            <person name="Wirth B."/>
            <person name="Zeniou-Meyer M."/>
            <person name="Zivanovic I."/>
            <person name="Bolotin-Fukuhara M."/>
            <person name="Thierry A."/>
            <person name="Bouchier C."/>
            <person name="Caudron B."/>
            <person name="Scarpelli C."/>
            <person name="Gaillardin C."/>
            <person name="Weissenbach J."/>
            <person name="Wincker P."/>
            <person name="Souciet J.L."/>
        </authorList>
    </citation>
    <scope>NUCLEOTIDE SEQUENCE [LARGE SCALE GENOMIC DNA]</scope>
    <source>
        <strain evidence="3">ATCC 8585 / CBS 2359 / DSM 70799 / NBRC 1267 / NRRL Y-1140 / WM37</strain>
    </source>
</reference>
<dbReference type="InterPro" id="IPR013154">
    <property type="entry name" value="ADH-like_N"/>
</dbReference>
<dbReference type="InterPro" id="IPR020843">
    <property type="entry name" value="ER"/>
</dbReference>
<evidence type="ECO:0000313" key="3">
    <source>
        <dbReference type="Proteomes" id="UP000000598"/>
    </source>
</evidence>
<dbReference type="RefSeq" id="XP_456170.1">
    <property type="nucleotide sequence ID" value="XM_456170.1"/>
</dbReference>
<dbReference type="GO" id="GO:0016651">
    <property type="term" value="F:oxidoreductase activity, acting on NAD(P)H"/>
    <property type="evidence" value="ECO:0007669"/>
    <property type="project" value="InterPro"/>
</dbReference>
<dbReference type="KEGG" id="kla:KLLA0_F24464g"/>
<dbReference type="PaxDb" id="284590-Q6CIR9"/>
<dbReference type="Pfam" id="PF08240">
    <property type="entry name" value="ADH_N"/>
    <property type="match status" value="1"/>
</dbReference>
<protein>
    <submittedName>
        <fullName evidence="2">KLLA0F24464p</fullName>
    </submittedName>
</protein>
<dbReference type="InterPro" id="IPR047122">
    <property type="entry name" value="Trans-enoyl_RdTase-like"/>
</dbReference>
<dbReference type="SMART" id="SM00829">
    <property type="entry name" value="PKS_ER"/>
    <property type="match status" value="1"/>
</dbReference>
<feature type="domain" description="Enoyl reductase (ER)" evidence="1">
    <location>
        <begin position="14"/>
        <end position="303"/>
    </location>
</feature>
<dbReference type="GeneID" id="2895227"/>
<dbReference type="InterPro" id="IPR013149">
    <property type="entry name" value="ADH-like_C"/>
</dbReference>
<dbReference type="PANTHER" id="PTHR45348">
    <property type="entry name" value="HYPOTHETICAL OXIDOREDUCTASE (EUROFUNG)"/>
    <property type="match status" value="1"/>
</dbReference>
<dbReference type="PANTHER" id="PTHR45348:SF2">
    <property type="entry name" value="ZINC-TYPE ALCOHOL DEHYDROGENASE-LIKE PROTEIN C2E1P3.01"/>
    <property type="match status" value="1"/>
</dbReference>
<name>Q6CIR9_KLULA</name>
<evidence type="ECO:0000259" key="1">
    <source>
        <dbReference type="SMART" id="SM00829"/>
    </source>
</evidence>
<dbReference type="AlphaFoldDB" id="Q6CIR9"/>
<dbReference type="STRING" id="284590.Q6CIR9"/>
<dbReference type="Proteomes" id="UP000000598">
    <property type="component" value="Chromosome F"/>
</dbReference>
<dbReference type="Pfam" id="PF00107">
    <property type="entry name" value="ADH_zinc_N"/>
    <property type="match status" value="1"/>
</dbReference>
<dbReference type="eggNOG" id="KOG1198">
    <property type="taxonomic scope" value="Eukaryota"/>
</dbReference>
<dbReference type="Gene3D" id="3.40.50.720">
    <property type="entry name" value="NAD(P)-binding Rossmann-like Domain"/>
    <property type="match status" value="1"/>
</dbReference>
<dbReference type="SUPFAM" id="SSF51735">
    <property type="entry name" value="NAD(P)-binding Rossmann-fold domains"/>
    <property type="match status" value="1"/>
</dbReference>
<dbReference type="EMBL" id="CR382126">
    <property type="protein sequence ID" value="CAG98878.1"/>
    <property type="molecule type" value="Genomic_DNA"/>
</dbReference>
<dbReference type="HOGENOM" id="CLU_026673_16_1_1"/>
<dbReference type="OMA" id="NDIPRQD"/>
<dbReference type="InterPro" id="IPR011032">
    <property type="entry name" value="GroES-like_sf"/>
</dbReference>
<dbReference type="FunCoup" id="Q6CIR9">
    <property type="interactions" value="242"/>
</dbReference>
<evidence type="ECO:0000313" key="2">
    <source>
        <dbReference type="EMBL" id="CAG98878.1"/>
    </source>
</evidence>
<dbReference type="CDD" id="cd08249">
    <property type="entry name" value="enoyl_reductase_like"/>
    <property type="match status" value="1"/>
</dbReference>
<dbReference type="SUPFAM" id="SSF50129">
    <property type="entry name" value="GroES-like"/>
    <property type="match status" value="1"/>
</dbReference>
<proteinExistence type="predicted"/>
<sequence>MSVPTTQKAVIIEGDKAVVKTDVSVPELKEGTALVKVEAVAGNPTDWKHIAYKIGPEGSILGCDIAGTVVKLGPNASTDLKVGDTGFGFVHGASQTDPKNGAFAEYARVYPPLFYKSNLTHSTADEISEGPVKNFESAASLPVSLTTAGVSLCHHLGSKMEWHPSTPQHTHPLLIWGGATAVGQQLIQVAKHINAYTKIVTVASKKHEKLLKSYGADDVFDYHDAGVIEQIKSKYPNLQHVIDAVGSEDSIPEAYKVTADSLPATLLEVVPMTIESIPEEIRKDNVKIDITLLYRASGQEILLGATRFPASPEYHEATVKFVKFINPHLNNGDIHHMNIKVFSNGLDDVPALTEGIKEGKNKNVKYVARL</sequence>
<dbReference type="InterPro" id="IPR036291">
    <property type="entry name" value="NAD(P)-bd_dom_sf"/>
</dbReference>
<organism evidence="2 3">
    <name type="scientific">Kluyveromyces lactis (strain ATCC 8585 / CBS 2359 / DSM 70799 / NBRC 1267 / NRRL Y-1140 / WM37)</name>
    <name type="common">Yeast</name>
    <name type="synonym">Candida sphaerica</name>
    <dbReference type="NCBI Taxonomy" id="284590"/>
    <lineage>
        <taxon>Eukaryota</taxon>
        <taxon>Fungi</taxon>
        <taxon>Dikarya</taxon>
        <taxon>Ascomycota</taxon>
        <taxon>Saccharomycotina</taxon>
        <taxon>Saccharomycetes</taxon>
        <taxon>Saccharomycetales</taxon>
        <taxon>Saccharomycetaceae</taxon>
        <taxon>Kluyveromyces</taxon>
    </lineage>
</organism>
<dbReference type="Gene3D" id="3.90.180.10">
    <property type="entry name" value="Medium-chain alcohol dehydrogenases, catalytic domain"/>
    <property type="match status" value="1"/>
</dbReference>
<gene>
    <name evidence="2" type="ORF">KLLA0_F24464g</name>
</gene>
<accession>Q6CIR9</accession>